<dbReference type="Proteomes" id="UP000290545">
    <property type="component" value="Unassembled WGS sequence"/>
</dbReference>
<dbReference type="CDD" id="cd04186">
    <property type="entry name" value="GT_2_like_c"/>
    <property type="match status" value="1"/>
</dbReference>
<sequence>MSLSVIIINYRSAGLIIDCLESARQFDNMEAWQWIIVDNASGDDSRQKITTRFPRVQWIDMGYNAGFARANNAGIRAATGDTVLLLNPDTLIRDHAIEKCYQALTASGYVACGVQLLNVDGSPQISGNFAMKGGLNYLLPLPFLGECFRQIAFGVKLKKPSIQQATDIAEVDWVNGAFLMVKRTAIDKAGLLDEDFFLYSEEAEWCSRLRKTGKLCIYGNLNVIHLQGSTANETFGSQDHGYYNLYDRKGRQIMISNFVRIRKEFGLGWLFFMLAMYLADIPVFGIGACIQAIAGRKNRYTFKQFRGFVNNMLFILGKTGTIVRNKPYFYKVL</sequence>
<dbReference type="SUPFAM" id="SSF53448">
    <property type="entry name" value="Nucleotide-diphospho-sugar transferases"/>
    <property type="match status" value="1"/>
</dbReference>
<dbReference type="InterPro" id="IPR001173">
    <property type="entry name" value="Glyco_trans_2-like"/>
</dbReference>
<dbReference type="GO" id="GO:0016757">
    <property type="term" value="F:glycosyltransferase activity"/>
    <property type="evidence" value="ECO:0007669"/>
    <property type="project" value="UniProtKB-KW"/>
</dbReference>
<comment type="similarity">
    <text evidence="1">Belongs to the glycosyltransferase 2 family.</text>
</comment>
<accession>A0A4V1MAR6</accession>
<gene>
    <name evidence="6" type="ORF">ESB13_08415</name>
</gene>
<dbReference type="OrthoDB" id="9771846at2"/>
<feature type="domain" description="Glycosyltransferase 2-like" evidence="5">
    <location>
        <begin position="4"/>
        <end position="116"/>
    </location>
</feature>
<keyword evidence="2" id="KW-0328">Glycosyltransferase</keyword>
<name>A0A4V1MAR6_9BACT</name>
<evidence type="ECO:0000256" key="3">
    <source>
        <dbReference type="ARBA" id="ARBA00022679"/>
    </source>
</evidence>
<evidence type="ECO:0000259" key="5">
    <source>
        <dbReference type="Pfam" id="PF00535"/>
    </source>
</evidence>
<reference evidence="6 7" key="1">
    <citation type="submission" date="2019-01" db="EMBL/GenBank/DDBJ databases">
        <title>Filimonas sp. strain TTM-71.</title>
        <authorList>
            <person name="Chen W.-M."/>
        </authorList>
    </citation>
    <scope>NUCLEOTIDE SEQUENCE [LARGE SCALE GENOMIC DNA]</scope>
    <source>
        <strain evidence="6 7">TTM-71</strain>
    </source>
</reference>
<dbReference type="Pfam" id="PF00535">
    <property type="entry name" value="Glycos_transf_2"/>
    <property type="match status" value="1"/>
</dbReference>
<evidence type="ECO:0000256" key="4">
    <source>
        <dbReference type="SAM" id="Phobius"/>
    </source>
</evidence>
<dbReference type="RefSeq" id="WP_129002555.1">
    <property type="nucleotide sequence ID" value="NZ_SDHZ01000001.1"/>
</dbReference>
<dbReference type="EMBL" id="SDHZ01000001">
    <property type="protein sequence ID" value="RXK86806.1"/>
    <property type="molecule type" value="Genomic_DNA"/>
</dbReference>
<dbReference type="PANTHER" id="PTHR43179:SF12">
    <property type="entry name" value="GALACTOFURANOSYLTRANSFERASE GLFT2"/>
    <property type="match status" value="1"/>
</dbReference>
<dbReference type="AlphaFoldDB" id="A0A4V1MAR6"/>
<evidence type="ECO:0000256" key="2">
    <source>
        <dbReference type="ARBA" id="ARBA00022676"/>
    </source>
</evidence>
<comment type="caution">
    <text evidence="6">The sequence shown here is derived from an EMBL/GenBank/DDBJ whole genome shotgun (WGS) entry which is preliminary data.</text>
</comment>
<keyword evidence="7" id="KW-1185">Reference proteome</keyword>
<keyword evidence="4" id="KW-0812">Transmembrane</keyword>
<keyword evidence="4" id="KW-1133">Transmembrane helix</keyword>
<proteinExistence type="inferred from homology"/>
<protein>
    <submittedName>
        <fullName evidence="6">Glycosyltransferase family 2 protein</fullName>
    </submittedName>
</protein>
<evidence type="ECO:0000313" key="6">
    <source>
        <dbReference type="EMBL" id="RXK86806.1"/>
    </source>
</evidence>
<evidence type="ECO:0000313" key="7">
    <source>
        <dbReference type="Proteomes" id="UP000290545"/>
    </source>
</evidence>
<keyword evidence="4" id="KW-0472">Membrane</keyword>
<dbReference type="PANTHER" id="PTHR43179">
    <property type="entry name" value="RHAMNOSYLTRANSFERASE WBBL"/>
    <property type="match status" value="1"/>
</dbReference>
<organism evidence="6 7">
    <name type="scientific">Filimonas effusa</name>
    <dbReference type="NCBI Taxonomy" id="2508721"/>
    <lineage>
        <taxon>Bacteria</taxon>
        <taxon>Pseudomonadati</taxon>
        <taxon>Bacteroidota</taxon>
        <taxon>Chitinophagia</taxon>
        <taxon>Chitinophagales</taxon>
        <taxon>Chitinophagaceae</taxon>
        <taxon>Filimonas</taxon>
    </lineage>
</organism>
<keyword evidence="3 6" id="KW-0808">Transferase</keyword>
<feature type="transmembrane region" description="Helical" evidence="4">
    <location>
        <begin position="267"/>
        <end position="294"/>
    </location>
</feature>
<dbReference type="Gene3D" id="3.90.550.10">
    <property type="entry name" value="Spore Coat Polysaccharide Biosynthesis Protein SpsA, Chain A"/>
    <property type="match status" value="1"/>
</dbReference>
<dbReference type="InterPro" id="IPR029044">
    <property type="entry name" value="Nucleotide-diphossugar_trans"/>
</dbReference>
<evidence type="ECO:0000256" key="1">
    <source>
        <dbReference type="ARBA" id="ARBA00006739"/>
    </source>
</evidence>